<organism evidence="1 2">
    <name type="scientific">Lithocarpus litseifolius</name>
    <dbReference type="NCBI Taxonomy" id="425828"/>
    <lineage>
        <taxon>Eukaryota</taxon>
        <taxon>Viridiplantae</taxon>
        <taxon>Streptophyta</taxon>
        <taxon>Embryophyta</taxon>
        <taxon>Tracheophyta</taxon>
        <taxon>Spermatophyta</taxon>
        <taxon>Magnoliopsida</taxon>
        <taxon>eudicotyledons</taxon>
        <taxon>Gunneridae</taxon>
        <taxon>Pentapetalae</taxon>
        <taxon>rosids</taxon>
        <taxon>fabids</taxon>
        <taxon>Fagales</taxon>
        <taxon>Fagaceae</taxon>
        <taxon>Lithocarpus</taxon>
    </lineage>
</organism>
<keyword evidence="2" id="KW-1185">Reference proteome</keyword>
<sequence>MSHQKGHVVELTYPAQCHISPLQFTKRFASKGHLASVCSMYWHINHVRLTLPVKQETEPALLPGLPSLGLSDLRRILAQSASNSASLAVVMENFGCLGKMTGCSVTVLRSWKPLVMVVPMVPSAYLDQQINGDIAYGASLWELSRDQCLSWLKTTAKDMFVFSADTEMNSAC</sequence>
<proteinExistence type="predicted"/>
<gene>
    <name evidence="1" type="ORF">SO802_020523</name>
</gene>
<dbReference type="Proteomes" id="UP001459277">
    <property type="component" value="Unassembled WGS sequence"/>
</dbReference>
<accession>A0AAW2CEQ6</accession>
<dbReference type="Gene3D" id="3.40.50.2000">
    <property type="entry name" value="Glycogen Phosphorylase B"/>
    <property type="match status" value="1"/>
</dbReference>
<name>A0AAW2CEQ6_9ROSI</name>
<evidence type="ECO:0000313" key="2">
    <source>
        <dbReference type="Proteomes" id="UP001459277"/>
    </source>
</evidence>
<evidence type="ECO:0000313" key="1">
    <source>
        <dbReference type="EMBL" id="KAK9995837.1"/>
    </source>
</evidence>
<dbReference type="EMBL" id="JAZDWU010000007">
    <property type="protein sequence ID" value="KAK9995837.1"/>
    <property type="molecule type" value="Genomic_DNA"/>
</dbReference>
<comment type="caution">
    <text evidence="1">The sequence shown here is derived from an EMBL/GenBank/DDBJ whole genome shotgun (WGS) entry which is preliminary data.</text>
</comment>
<dbReference type="AlphaFoldDB" id="A0AAW2CEQ6"/>
<reference evidence="1 2" key="1">
    <citation type="submission" date="2024-01" db="EMBL/GenBank/DDBJ databases">
        <title>A telomere-to-telomere, gap-free genome of sweet tea (Lithocarpus litseifolius).</title>
        <authorList>
            <person name="Zhou J."/>
        </authorList>
    </citation>
    <scope>NUCLEOTIDE SEQUENCE [LARGE SCALE GENOMIC DNA]</scope>
    <source>
        <strain evidence="1">Zhou-2022a</strain>
        <tissue evidence="1">Leaf</tissue>
    </source>
</reference>
<protein>
    <submittedName>
        <fullName evidence="1">Uncharacterized protein</fullName>
    </submittedName>
</protein>